<feature type="compositionally biased region" description="Basic residues" evidence="1">
    <location>
        <begin position="26"/>
        <end position="37"/>
    </location>
</feature>
<dbReference type="EMBL" id="JALJOQ010000026">
    <property type="protein sequence ID" value="KAK9808177.1"/>
    <property type="molecule type" value="Genomic_DNA"/>
</dbReference>
<protein>
    <recommendedName>
        <fullName evidence="2">PsbP C-terminal domain-containing protein</fullName>
    </recommendedName>
</protein>
<organism evidence="3 4">
    <name type="scientific">Symbiochloris irregularis</name>
    <dbReference type="NCBI Taxonomy" id="706552"/>
    <lineage>
        <taxon>Eukaryota</taxon>
        <taxon>Viridiplantae</taxon>
        <taxon>Chlorophyta</taxon>
        <taxon>core chlorophytes</taxon>
        <taxon>Trebouxiophyceae</taxon>
        <taxon>Trebouxiales</taxon>
        <taxon>Trebouxiaceae</taxon>
        <taxon>Symbiochloris</taxon>
    </lineage>
</organism>
<dbReference type="GO" id="GO:0005509">
    <property type="term" value="F:calcium ion binding"/>
    <property type="evidence" value="ECO:0007669"/>
    <property type="project" value="InterPro"/>
</dbReference>
<dbReference type="PANTHER" id="PTHR31407:SF38">
    <property type="entry name" value="PSBP DOMAIN-CONTAINING PROTEIN 4, CHLOROPLASTIC"/>
    <property type="match status" value="1"/>
</dbReference>
<gene>
    <name evidence="3" type="ORF">WJX73_005612</name>
</gene>
<proteinExistence type="predicted"/>
<dbReference type="AlphaFoldDB" id="A0AAW1PHV9"/>
<name>A0AAW1PHV9_9CHLO</name>
<dbReference type="PANTHER" id="PTHR31407">
    <property type="match status" value="1"/>
</dbReference>
<evidence type="ECO:0000256" key="1">
    <source>
        <dbReference type="SAM" id="MobiDB-lite"/>
    </source>
</evidence>
<accession>A0AAW1PHV9</accession>
<dbReference type="InterPro" id="IPR016123">
    <property type="entry name" value="Mog1/PsbP_a/b/a-sand"/>
</dbReference>
<dbReference type="GO" id="GO:0015979">
    <property type="term" value="P:photosynthesis"/>
    <property type="evidence" value="ECO:0007669"/>
    <property type="project" value="InterPro"/>
</dbReference>
<dbReference type="Proteomes" id="UP001465755">
    <property type="component" value="Unassembled WGS sequence"/>
</dbReference>
<dbReference type="GO" id="GO:0019898">
    <property type="term" value="C:extrinsic component of membrane"/>
    <property type="evidence" value="ECO:0007669"/>
    <property type="project" value="InterPro"/>
</dbReference>
<keyword evidence="4" id="KW-1185">Reference proteome</keyword>
<feature type="region of interest" description="Disordered" evidence="1">
    <location>
        <begin position="1"/>
        <end position="57"/>
    </location>
</feature>
<dbReference type="InterPro" id="IPR002683">
    <property type="entry name" value="PsbP_C"/>
</dbReference>
<feature type="domain" description="PsbP C-terminal" evidence="2">
    <location>
        <begin position="128"/>
        <end position="273"/>
    </location>
</feature>
<evidence type="ECO:0000313" key="4">
    <source>
        <dbReference type="Proteomes" id="UP001465755"/>
    </source>
</evidence>
<evidence type="ECO:0000259" key="2">
    <source>
        <dbReference type="Pfam" id="PF01789"/>
    </source>
</evidence>
<dbReference type="GO" id="GO:0009654">
    <property type="term" value="C:photosystem II oxygen evolving complex"/>
    <property type="evidence" value="ECO:0007669"/>
    <property type="project" value="InterPro"/>
</dbReference>
<evidence type="ECO:0000313" key="3">
    <source>
        <dbReference type="EMBL" id="KAK9808177.1"/>
    </source>
</evidence>
<dbReference type="Gene3D" id="3.40.1000.10">
    <property type="entry name" value="Mog1/PsbP, alpha/beta/alpha sandwich"/>
    <property type="match status" value="1"/>
</dbReference>
<feature type="compositionally biased region" description="Polar residues" evidence="1">
    <location>
        <begin position="41"/>
        <end position="52"/>
    </location>
</feature>
<dbReference type="SUPFAM" id="SSF55724">
    <property type="entry name" value="Mog1p/PsbP-like"/>
    <property type="match status" value="1"/>
</dbReference>
<comment type="caution">
    <text evidence="3">The sequence shown here is derived from an EMBL/GenBank/DDBJ whole genome shotgun (WGS) entry which is preliminary data.</text>
</comment>
<reference evidence="3 4" key="1">
    <citation type="journal article" date="2024" name="Nat. Commun.">
        <title>Phylogenomics reveals the evolutionary origins of lichenization in chlorophyte algae.</title>
        <authorList>
            <person name="Puginier C."/>
            <person name="Libourel C."/>
            <person name="Otte J."/>
            <person name="Skaloud P."/>
            <person name="Haon M."/>
            <person name="Grisel S."/>
            <person name="Petersen M."/>
            <person name="Berrin J.G."/>
            <person name="Delaux P.M."/>
            <person name="Dal Grande F."/>
            <person name="Keller J."/>
        </authorList>
    </citation>
    <scope>NUCLEOTIDE SEQUENCE [LARGE SCALE GENOMIC DNA]</scope>
    <source>
        <strain evidence="3 4">SAG 2036</strain>
    </source>
</reference>
<sequence>MEGCRASLKSKAPRAREASSRSLQGRSKKPQPQRTAHRQACISQAAETSSGAEDTAESQLGRRAVLTASAASLALVLGLDARPARAVQGAIAGRLPGLRGPDAEGWYTYTRPEGKSGGHGTGWTEIPRYSFKVPAGWSEVPVSIADGGGTEIDLRFANSDQGSLQVVVAPIARFLDVDEGTKIKIEEIGSPDRIISGFHPEIYGKPMQDDDLIQSDVIQGTDGLTHYIWELKPHHLVGATAYGNRMFLIALNANGRQWRRSAEALRQIQTSFLVNAA</sequence>
<dbReference type="Pfam" id="PF01789">
    <property type="entry name" value="PsbP"/>
    <property type="match status" value="1"/>
</dbReference>